<keyword evidence="6" id="KW-1185">Reference proteome</keyword>
<proteinExistence type="predicted"/>
<sequence length="494" mass="53568">MSHDVIVVGGGPVGMLVANELALHDVSAVVLESRGAVSEHPKAGTYHARAIATLARRGIVSFPRRTNDHTMISSEPFQFAGYPWLTLRAPTIDGPVMLGIAQADLERAIGTRAEAAGAQVVRGTTVTSVVPHDDHVAVETVDEAGRPRTFEAKYVVGADGGRSVVRRDGQFGATEYPPTMRAILGLARLPHPEQMRVGWSHTDRGWTLLNLNRFGFSRIIVFEFDGPAPDRHAPVTVEEYGAAIDRVVGSHVELESPYYLNRFSDFSRIVHHYRDGRLLLAGDSAHIHYPLGGQGLNTGISDAVNLGWKLAAVATGAADESLLDTYSHERQPVGKWIIDNTRVQSTIMNPSPAGGPLRRMVSEMLCHREVHDWLADKVNGSSLHYEMPDAENELDGTFLPDHALVVGSEQTSVAELVGRGRILVLVADPETASAVADLGTVPFTDVVVAQGLPTDYPPVLAVRPDGYVAWSGGADELTQMLKVLERYFALRIQL</sequence>
<feature type="domain" description="FAD-binding" evidence="4">
    <location>
        <begin position="4"/>
        <end position="341"/>
    </location>
</feature>
<dbReference type="InterPro" id="IPR002938">
    <property type="entry name" value="FAD-bd"/>
</dbReference>
<dbReference type="EMBL" id="FNDN01000008">
    <property type="protein sequence ID" value="SDI53711.1"/>
    <property type="molecule type" value="Genomic_DNA"/>
</dbReference>
<evidence type="ECO:0000256" key="1">
    <source>
        <dbReference type="ARBA" id="ARBA00001974"/>
    </source>
</evidence>
<evidence type="ECO:0000259" key="4">
    <source>
        <dbReference type="Pfam" id="PF01494"/>
    </source>
</evidence>
<name>A0A1G8LDG1_9NOCA</name>
<dbReference type="InterPro" id="IPR036188">
    <property type="entry name" value="FAD/NAD-bd_sf"/>
</dbReference>
<dbReference type="Proteomes" id="UP000183263">
    <property type="component" value="Unassembled WGS sequence"/>
</dbReference>
<dbReference type="Gene3D" id="3.50.50.60">
    <property type="entry name" value="FAD/NAD(P)-binding domain"/>
    <property type="match status" value="2"/>
</dbReference>
<dbReference type="Gene3D" id="3.40.30.120">
    <property type="match status" value="1"/>
</dbReference>
<reference evidence="5 6" key="1">
    <citation type="submission" date="2016-10" db="EMBL/GenBank/DDBJ databases">
        <authorList>
            <person name="de Groot N.N."/>
        </authorList>
    </citation>
    <scope>NUCLEOTIDE SEQUENCE [LARGE SCALE GENOMIC DNA]</scope>
    <source>
        <strain evidence="5 6">DSM 44892</strain>
    </source>
</reference>
<dbReference type="Pfam" id="PF01494">
    <property type="entry name" value="FAD_binding_3"/>
    <property type="match status" value="1"/>
</dbReference>
<evidence type="ECO:0000256" key="2">
    <source>
        <dbReference type="ARBA" id="ARBA00022630"/>
    </source>
</evidence>
<evidence type="ECO:0000256" key="3">
    <source>
        <dbReference type="ARBA" id="ARBA00022827"/>
    </source>
</evidence>
<dbReference type="GO" id="GO:0016709">
    <property type="term" value="F:oxidoreductase activity, acting on paired donors, with incorporation or reduction of molecular oxygen, NAD(P)H as one donor, and incorporation of one atom of oxygen"/>
    <property type="evidence" value="ECO:0007669"/>
    <property type="project" value="UniProtKB-ARBA"/>
</dbReference>
<organism evidence="5 6">
    <name type="scientific">Rhodococcus triatomae</name>
    <dbReference type="NCBI Taxonomy" id="300028"/>
    <lineage>
        <taxon>Bacteria</taxon>
        <taxon>Bacillati</taxon>
        <taxon>Actinomycetota</taxon>
        <taxon>Actinomycetes</taxon>
        <taxon>Mycobacteriales</taxon>
        <taxon>Nocardiaceae</taxon>
        <taxon>Rhodococcus</taxon>
    </lineage>
</organism>
<dbReference type="InterPro" id="IPR050641">
    <property type="entry name" value="RIFMO-like"/>
</dbReference>
<dbReference type="Gene3D" id="3.30.70.2450">
    <property type="match status" value="1"/>
</dbReference>
<dbReference type="GO" id="GO:0071949">
    <property type="term" value="F:FAD binding"/>
    <property type="evidence" value="ECO:0007669"/>
    <property type="project" value="InterPro"/>
</dbReference>
<comment type="cofactor">
    <cofactor evidence="1">
        <name>FAD</name>
        <dbReference type="ChEBI" id="CHEBI:57692"/>
    </cofactor>
</comment>
<dbReference type="Pfam" id="PF21274">
    <property type="entry name" value="Rng_hyd_C"/>
    <property type="match status" value="1"/>
</dbReference>
<protein>
    <submittedName>
        <fullName evidence="5">2-polyprenyl-6-methoxyphenol hydroxylase</fullName>
    </submittedName>
</protein>
<keyword evidence="2" id="KW-0285">Flavoprotein</keyword>
<dbReference type="PRINTS" id="PR00420">
    <property type="entry name" value="RNGMNOXGNASE"/>
</dbReference>
<dbReference type="PANTHER" id="PTHR43004">
    <property type="entry name" value="TRK SYSTEM POTASSIUM UPTAKE PROTEIN"/>
    <property type="match status" value="1"/>
</dbReference>
<dbReference type="SUPFAM" id="SSF51905">
    <property type="entry name" value="FAD/NAD(P)-binding domain"/>
    <property type="match status" value="1"/>
</dbReference>
<dbReference type="RefSeq" id="WP_072738574.1">
    <property type="nucleotide sequence ID" value="NZ_CP048813.1"/>
</dbReference>
<accession>A0A1G8LDG1</accession>
<dbReference type="AlphaFoldDB" id="A0A1G8LDG1"/>
<keyword evidence="3" id="KW-0274">FAD</keyword>
<dbReference type="PANTHER" id="PTHR43004:SF19">
    <property type="entry name" value="BINDING MONOOXYGENASE, PUTATIVE (JCVI)-RELATED"/>
    <property type="match status" value="1"/>
</dbReference>
<evidence type="ECO:0000313" key="6">
    <source>
        <dbReference type="Proteomes" id="UP000183263"/>
    </source>
</evidence>
<gene>
    <name evidence="5" type="ORF">SAMN05444695_108133</name>
</gene>
<evidence type="ECO:0000313" key="5">
    <source>
        <dbReference type="EMBL" id="SDI53711.1"/>
    </source>
</evidence>